<sequence>MNPKLFTMIAWDPPGYGKSRPPTKDFNNFYRTDATMASKLMKALNYSRYSVMGWSNGGVCSLILTANEGANCVDKLIVWGTNAYVNEVDRACVSKVRDPTTSWSESFRKTFIDIYGEEELYQLWTRWVDHYISMDDLCKKDLVNIKCPVLLMHGDCDPMMSSDHPLYLTKHISNITLHRFPKGKHNIHQKYVDQFNKLCEDFLTSN</sequence>
<gene>
    <name evidence="2" type="ORF">RDWZM_003262</name>
</gene>
<dbReference type="PANTHER" id="PTHR46331:SF2">
    <property type="entry name" value="VALACYCLOVIR HYDROLASE"/>
    <property type="match status" value="1"/>
</dbReference>
<dbReference type="AlphaFoldDB" id="A0A9Q0MHR4"/>
<dbReference type="SUPFAM" id="SSF53474">
    <property type="entry name" value="alpha/beta-Hydrolases"/>
    <property type="match status" value="1"/>
</dbReference>
<name>A0A9Q0MHR4_BLOTA</name>
<dbReference type="InterPro" id="IPR022742">
    <property type="entry name" value="Hydrolase_4"/>
</dbReference>
<dbReference type="Proteomes" id="UP001142055">
    <property type="component" value="Chromosome 1"/>
</dbReference>
<proteinExistence type="predicted"/>
<dbReference type="Pfam" id="PF12146">
    <property type="entry name" value="Hydrolase_4"/>
    <property type="match status" value="1"/>
</dbReference>
<evidence type="ECO:0000313" key="2">
    <source>
        <dbReference type="EMBL" id="KAJ6224717.1"/>
    </source>
</evidence>
<evidence type="ECO:0000313" key="3">
    <source>
        <dbReference type="Proteomes" id="UP001142055"/>
    </source>
</evidence>
<protein>
    <recommendedName>
        <fullName evidence="1">Serine aminopeptidase S33 domain-containing protein</fullName>
    </recommendedName>
</protein>
<dbReference type="OMA" id="QWAHELM"/>
<evidence type="ECO:0000259" key="1">
    <source>
        <dbReference type="Pfam" id="PF12146"/>
    </source>
</evidence>
<dbReference type="PANTHER" id="PTHR46331">
    <property type="entry name" value="VALACYCLOVIR HYDROLASE"/>
    <property type="match status" value="1"/>
</dbReference>
<comment type="caution">
    <text evidence="2">The sequence shown here is derived from an EMBL/GenBank/DDBJ whole genome shotgun (WGS) entry which is preliminary data.</text>
</comment>
<dbReference type="Gene3D" id="3.40.50.1820">
    <property type="entry name" value="alpha/beta hydrolase"/>
    <property type="match status" value="1"/>
</dbReference>
<dbReference type="GO" id="GO:0017171">
    <property type="term" value="F:serine hydrolase activity"/>
    <property type="evidence" value="ECO:0007669"/>
    <property type="project" value="TreeGrafter"/>
</dbReference>
<feature type="domain" description="Serine aminopeptidase S33" evidence="1">
    <location>
        <begin position="6"/>
        <end position="188"/>
    </location>
</feature>
<dbReference type="InterPro" id="IPR029058">
    <property type="entry name" value="AB_hydrolase_fold"/>
</dbReference>
<keyword evidence="3" id="KW-1185">Reference proteome</keyword>
<reference evidence="2" key="1">
    <citation type="submission" date="2022-12" db="EMBL/GenBank/DDBJ databases">
        <title>Genome assemblies of Blomia tropicalis.</title>
        <authorList>
            <person name="Cui Y."/>
        </authorList>
    </citation>
    <scope>NUCLEOTIDE SEQUENCE</scope>
    <source>
        <tissue evidence="2">Adult mites</tissue>
    </source>
</reference>
<accession>A0A9Q0MHR4</accession>
<dbReference type="EMBL" id="JAPWDV010000001">
    <property type="protein sequence ID" value="KAJ6224717.1"/>
    <property type="molecule type" value="Genomic_DNA"/>
</dbReference>
<organism evidence="2 3">
    <name type="scientific">Blomia tropicalis</name>
    <name type="common">Mite</name>
    <dbReference type="NCBI Taxonomy" id="40697"/>
    <lineage>
        <taxon>Eukaryota</taxon>
        <taxon>Metazoa</taxon>
        <taxon>Ecdysozoa</taxon>
        <taxon>Arthropoda</taxon>
        <taxon>Chelicerata</taxon>
        <taxon>Arachnida</taxon>
        <taxon>Acari</taxon>
        <taxon>Acariformes</taxon>
        <taxon>Sarcoptiformes</taxon>
        <taxon>Astigmata</taxon>
        <taxon>Glycyphagoidea</taxon>
        <taxon>Echimyopodidae</taxon>
        <taxon>Blomia</taxon>
    </lineage>
</organism>